<feature type="region of interest" description="Disordered" evidence="1">
    <location>
        <begin position="91"/>
        <end position="125"/>
    </location>
</feature>
<gene>
    <name evidence="2" type="ORF">SIM66_32250</name>
</gene>
<reference evidence="2 3" key="1">
    <citation type="submission" date="2023-11" db="EMBL/GenBank/DDBJ databases">
        <title>MicrobeMod: A computational toolkit for identifying prokaryotic methylation and restriction-modification with nanopore sequencing.</title>
        <authorList>
            <person name="Crits-Christoph A."/>
            <person name="Kang S.C."/>
            <person name="Lee H."/>
            <person name="Ostrov N."/>
        </authorList>
    </citation>
    <scope>NUCLEOTIDE SEQUENCE [LARGE SCALE GENOMIC DNA]</scope>
    <source>
        <strain evidence="2 3">ATCC 29145</strain>
    </source>
</reference>
<sequence length="125" mass="13077">MTTTIHIAGPNAEALAAELESFFAEALGAVPERRTPPEDREATRGDPVAIAALVLAVPGAIVATLDLAARARLGERIDQLLTRLRGTAAPDDRVSLASGTTPPLDLTTAGRDAVLDRLERPSDTD</sequence>
<accession>A0ABU4PFL9</accession>
<dbReference type="Proteomes" id="UP001277471">
    <property type="component" value="Unassembled WGS sequence"/>
</dbReference>
<dbReference type="EMBL" id="JAWXYC010000007">
    <property type="protein sequence ID" value="MDX5955842.1"/>
    <property type="molecule type" value="Genomic_DNA"/>
</dbReference>
<keyword evidence="3" id="KW-1185">Reference proteome</keyword>
<organism evidence="2 3">
    <name type="scientific">Azospirillum brasilense</name>
    <dbReference type="NCBI Taxonomy" id="192"/>
    <lineage>
        <taxon>Bacteria</taxon>
        <taxon>Pseudomonadati</taxon>
        <taxon>Pseudomonadota</taxon>
        <taxon>Alphaproteobacteria</taxon>
        <taxon>Rhodospirillales</taxon>
        <taxon>Azospirillaceae</taxon>
        <taxon>Azospirillum</taxon>
    </lineage>
</organism>
<evidence type="ECO:0000313" key="2">
    <source>
        <dbReference type="EMBL" id="MDX5955842.1"/>
    </source>
</evidence>
<dbReference type="RefSeq" id="WP_059399767.1">
    <property type="nucleotide sequence ID" value="NZ_CP012918.1"/>
</dbReference>
<feature type="compositionally biased region" description="Basic and acidic residues" evidence="1">
    <location>
        <begin position="113"/>
        <end position="125"/>
    </location>
</feature>
<evidence type="ECO:0000313" key="3">
    <source>
        <dbReference type="Proteomes" id="UP001277471"/>
    </source>
</evidence>
<comment type="caution">
    <text evidence="2">The sequence shown here is derived from an EMBL/GenBank/DDBJ whole genome shotgun (WGS) entry which is preliminary data.</text>
</comment>
<proteinExistence type="predicted"/>
<protein>
    <submittedName>
        <fullName evidence="2">Uncharacterized protein</fullName>
    </submittedName>
</protein>
<evidence type="ECO:0000256" key="1">
    <source>
        <dbReference type="SAM" id="MobiDB-lite"/>
    </source>
</evidence>
<name>A0ABU4PFL9_AZOBR</name>